<feature type="compositionally biased region" description="Acidic residues" evidence="1">
    <location>
        <begin position="247"/>
        <end position="271"/>
    </location>
</feature>
<feature type="compositionally biased region" description="Polar residues" evidence="1">
    <location>
        <begin position="370"/>
        <end position="379"/>
    </location>
</feature>
<feature type="region of interest" description="Disordered" evidence="1">
    <location>
        <begin position="307"/>
        <end position="379"/>
    </location>
</feature>
<evidence type="ECO:0000313" key="2">
    <source>
        <dbReference type="EMBL" id="KAE9618631.1"/>
    </source>
</evidence>
<accession>A0A6A4QWX2</accession>
<feature type="compositionally biased region" description="Polar residues" evidence="1">
    <location>
        <begin position="349"/>
        <end position="363"/>
    </location>
</feature>
<feature type="compositionally biased region" description="Low complexity" evidence="1">
    <location>
        <begin position="484"/>
        <end position="509"/>
    </location>
</feature>
<evidence type="ECO:0000313" key="3">
    <source>
        <dbReference type="Proteomes" id="UP000447434"/>
    </source>
</evidence>
<keyword evidence="3" id="KW-1185">Reference proteome</keyword>
<reference evidence="3" key="1">
    <citation type="journal article" date="2020" name="Nat. Commun.">
        <title>Genome sequence of the cluster root forming white lupin.</title>
        <authorList>
            <person name="Hufnagel B."/>
            <person name="Marques A."/>
            <person name="Soriano A."/>
            <person name="Marques L."/>
            <person name="Divol F."/>
            <person name="Doumas P."/>
            <person name="Sallet E."/>
            <person name="Mancinotti D."/>
            <person name="Carrere S."/>
            <person name="Marande W."/>
            <person name="Arribat S."/>
            <person name="Keller J."/>
            <person name="Huneau C."/>
            <person name="Blein T."/>
            <person name="Aime D."/>
            <person name="Laguerre M."/>
            <person name="Taylor J."/>
            <person name="Schubert V."/>
            <person name="Nelson M."/>
            <person name="Geu-Flores F."/>
            <person name="Crespi M."/>
            <person name="Gallardo-Guerrero K."/>
            <person name="Delaux P.-M."/>
            <person name="Salse J."/>
            <person name="Berges H."/>
            <person name="Guyot R."/>
            <person name="Gouzy J."/>
            <person name="Peret B."/>
        </authorList>
    </citation>
    <scope>NUCLEOTIDE SEQUENCE [LARGE SCALE GENOMIC DNA]</scope>
    <source>
        <strain evidence="3">cv. Amiga</strain>
    </source>
</reference>
<organism evidence="2 3">
    <name type="scientific">Lupinus albus</name>
    <name type="common">White lupine</name>
    <name type="synonym">Lupinus termis</name>
    <dbReference type="NCBI Taxonomy" id="3870"/>
    <lineage>
        <taxon>Eukaryota</taxon>
        <taxon>Viridiplantae</taxon>
        <taxon>Streptophyta</taxon>
        <taxon>Embryophyta</taxon>
        <taxon>Tracheophyta</taxon>
        <taxon>Spermatophyta</taxon>
        <taxon>Magnoliopsida</taxon>
        <taxon>eudicotyledons</taxon>
        <taxon>Gunneridae</taxon>
        <taxon>Pentapetalae</taxon>
        <taxon>rosids</taxon>
        <taxon>fabids</taxon>
        <taxon>Fabales</taxon>
        <taxon>Fabaceae</taxon>
        <taxon>Papilionoideae</taxon>
        <taxon>50 kb inversion clade</taxon>
        <taxon>genistoids sensu lato</taxon>
        <taxon>core genistoids</taxon>
        <taxon>Genisteae</taxon>
        <taxon>Lupinus</taxon>
    </lineage>
</organism>
<feature type="region of interest" description="Disordered" evidence="1">
    <location>
        <begin position="247"/>
        <end position="293"/>
    </location>
</feature>
<gene>
    <name evidence="2" type="ORF">Lalb_Chr02g0144741</name>
</gene>
<feature type="compositionally biased region" description="Polar residues" evidence="1">
    <location>
        <begin position="543"/>
        <end position="556"/>
    </location>
</feature>
<name>A0A6A4QWX2_LUPAL</name>
<protein>
    <submittedName>
        <fullName evidence="2">Putative AH domain-containing protein</fullName>
    </submittedName>
</protein>
<comment type="caution">
    <text evidence="2">The sequence shown here is derived from an EMBL/GenBank/DDBJ whole genome shotgun (WGS) entry which is preliminary data.</text>
</comment>
<feature type="region of interest" description="Disordered" evidence="1">
    <location>
        <begin position="477"/>
        <end position="627"/>
    </location>
</feature>
<proteinExistence type="predicted"/>
<dbReference type="Gene3D" id="1.20.1270.60">
    <property type="entry name" value="Arfaptin homology (AH) domain/BAR domain"/>
    <property type="match status" value="1"/>
</dbReference>
<dbReference type="InterPro" id="IPR027267">
    <property type="entry name" value="AH/BAR_dom_sf"/>
</dbReference>
<dbReference type="OrthoDB" id="1925034at2759"/>
<dbReference type="Proteomes" id="UP000447434">
    <property type="component" value="Chromosome 2"/>
</dbReference>
<evidence type="ECO:0000256" key="1">
    <source>
        <dbReference type="SAM" id="MobiDB-lite"/>
    </source>
</evidence>
<dbReference type="EMBL" id="WOCE01000002">
    <property type="protein sequence ID" value="KAE9618631.1"/>
    <property type="molecule type" value="Genomic_DNA"/>
</dbReference>
<dbReference type="PANTHER" id="PTHR34119">
    <property type="entry name" value="HYDROXYPROLINE-RICH GLYCOPROTEIN-LIKE"/>
    <property type="match status" value="1"/>
</dbReference>
<dbReference type="InterPro" id="IPR037488">
    <property type="entry name" value="At2g33490-like"/>
</dbReference>
<feature type="compositionally biased region" description="Pro residues" evidence="1">
    <location>
        <begin position="560"/>
        <end position="574"/>
    </location>
</feature>
<dbReference type="SUPFAM" id="SSF103657">
    <property type="entry name" value="BAR/IMD domain-like"/>
    <property type="match status" value="1"/>
</dbReference>
<sequence>MKISLRKLRGVVAVEKHERSNNLLPLSQLEEEELAQATQDMQDIRDCYDTLLSAAAAAANTAYEFSESLGELGSCLLEKTALNDDEDSGKVLLMLGKTQFQLQKLIDNYRSHISQTITIPSQSLLNELGIVEEMKRHTDEKRDVYEHILTRYRERGRFRSGKAESFSLQQLQTARDEYDEEATSFIFRLKSLKQGQSWSLLTQAARHHAAQLYFFKKAVKSLETVEPHVQLIAEQQHIDYHFIGLEGEDEGDDIDDDDDDDSTDENDDGELSFDYGENEREQDVSTSQNSLKDNLDMLPRISLSFRDKSRSQSAPLYADNRPDYSGKLKQMQPSLSRKFNSYVLPTPVDTKSSMSSRPSNQIPTKRKTNLNEPTKNLWHSSPLEPKKFGKFLGDERFSGPNVRNAQSVLQESNHKTVSTTLPPPLIDSILSSNNDFVASYSKKIKRHAFSGPVASNPWLPTKPVSVESVQLFSGPLFRTPFPQPRSSSPTLTSPTPQPRSSSPTLRPSPKISELHELPRPPSSTQSNSKLLDLVGHSGPLASRGQNPSAANNSVITSPASPLPMPPPAMPPPAMPRSFSIPSGGTQDAAVLGSRPVGGPRKSTISEDIASHPLTPIDLSDSPVLSDG</sequence>
<dbReference type="CDD" id="cd07307">
    <property type="entry name" value="BAR"/>
    <property type="match status" value="1"/>
</dbReference>
<dbReference type="PANTHER" id="PTHR34119:SF1">
    <property type="entry name" value="OS04G0394700 PROTEIN"/>
    <property type="match status" value="1"/>
</dbReference>
<dbReference type="AlphaFoldDB" id="A0A6A4QWX2"/>